<comment type="caution">
    <text evidence="10">The sequence shown here is derived from an EMBL/GenBank/DDBJ whole genome shotgun (WGS) entry which is preliminary data.</text>
</comment>
<comment type="function">
    <text evidence="5 7">Catalyzes the condensation of carbamoyl phosphate and aspartate to form carbamoyl aspartate and inorganic phosphate, the committed step in the de novo pyrimidine nucleotide biosynthesis pathway.</text>
</comment>
<dbReference type="PRINTS" id="PR00101">
    <property type="entry name" value="ATCASE"/>
</dbReference>
<feature type="binding site" evidence="7">
    <location>
        <position position="107"/>
    </location>
    <ligand>
        <name>carbamoyl phosphate</name>
        <dbReference type="ChEBI" id="CHEBI:58228"/>
    </ligand>
</feature>
<keyword evidence="3 7" id="KW-0808">Transferase</keyword>
<dbReference type="NCBIfam" id="NF002032">
    <property type="entry name" value="PRK00856.1"/>
    <property type="match status" value="1"/>
</dbReference>
<dbReference type="NCBIfam" id="NF006046">
    <property type="entry name" value="PRK08192.1"/>
    <property type="match status" value="1"/>
</dbReference>
<evidence type="ECO:0000256" key="5">
    <source>
        <dbReference type="ARBA" id="ARBA00043884"/>
    </source>
</evidence>
<dbReference type="GO" id="GO:0006207">
    <property type="term" value="P:'de novo' pyrimidine nucleobase biosynthetic process"/>
    <property type="evidence" value="ECO:0007669"/>
    <property type="project" value="InterPro"/>
</dbReference>
<evidence type="ECO:0000256" key="7">
    <source>
        <dbReference type="HAMAP-Rule" id="MF_00001"/>
    </source>
</evidence>
<dbReference type="InterPro" id="IPR036901">
    <property type="entry name" value="Asp/Orn_carbamoylTrfase_sf"/>
</dbReference>
<evidence type="ECO:0000259" key="8">
    <source>
        <dbReference type="Pfam" id="PF00185"/>
    </source>
</evidence>
<comment type="pathway">
    <text evidence="1 7">Pyrimidine metabolism; UMP biosynthesis via de novo pathway; (S)-dihydroorotate from bicarbonate: step 2/3.</text>
</comment>
<feature type="binding site" evidence="7">
    <location>
        <position position="86"/>
    </location>
    <ligand>
        <name>L-aspartate</name>
        <dbReference type="ChEBI" id="CHEBI:29991"/>
    </ligand>
</feature>
<protein>
    <recommendedName>
        <fullName evidence="7">Aspartate carbamoyltransferase</fullName>
        <ecNumber evidence="7">2.1.3.2</ecNumber>
    </recommendedName>
    <alternativeName>
        <fullName evidence="7">Aspartate transcarbamylase</fullName>
        <shortName evidence="7">ATCase</shortName>
    </alternativeName>
</protein>
<dbReference type="InterPro" id="IPR006130">
    <property type="entry name" value="Asp/Orn_carbamoylTrfase"/>
</dbReference>
<dbReference type="PANTHER" id="PTHR45753">
    <property type="entry name" value="ORNITHINE CARBAMOYLTRANSFERASE, MITOCHONDRIAL"/>
    <property type="match status" value="1"/>
</dbReference>
<dbReference type="Proteomes" id="UP001169760">
    <property type="component" value="Unassembled WGS sequence"/>
</dbReference>
<evidence type="ECO:0000256" key="2">
    <source>
        <dbReference type="ARBA" id="ARBA00008896"/>
    </source>
</evidence>
<evidence type="ECO:0000256" key="4">
    <source>
        <dbReference type="ARBA" id="ARBA00022975"/>
    </source>
</evidence>
<dbReference type="PROSITE" id="PS00097">
    <property type="entry name" value="CARBAMOYLTRANSFERASE"/>
    <property type="match status" value="1"/>
</dbReference>
<dbReference type="Gene3D" id="3.40.50.1370">
    <property type="entry name" value="Aspartate/ornithine carbamoyltransferase"/>
    <property type="match status" value="2"/>
</dbReference>
<dbReference type="HAMAP" id="MF_00001">
    <property type="entry name" value="Asp_carb_tr"/>
    <property type="match status" value="1"/>
</dbReference>
<evidence type="ECO:0000256" key="6">
    <source>
        <dbReference type="ARBA" id="ARBA00048859"/>
    </source>
</evidence>
<reference evidence="10" key="1">
    <citation type="submission" date="2023-07" db="EMBL/GenBank/DDBJ databases">
        <title>Genome content predicts the carbon catabolic preferences of heterotrophic bacteria.</title>
        <authorList>
            <person name="Gralka M."/>
        </authorList>
    </citation>
    <scope>NUCLEOTIDE SEQUENCE</scope>
    <source>
        <strain evidence="10">I3M17_2</strain>
    </source>
</reference>
<feature type="binding site" evidence="7">
    <location>
        <position position="172"/>
    </location>
    <ligand>
        <name>L-aspartate</name>
        <dbReference type="ChEBI" id="CHEBI:29991"/>
    </ligand>
</feature>
<comment type="similarity">
    <text evidence="2 7">Belongs to the aspartate/ornithine carbamoyltransferase superfamily. ATCase family.</text>
</comment>
<feature type="domain" description="Aspartate/ornithine carbamoyltransferase Asp/Orn-binding" evidence="8">
    <location>
        <begin position="158"/>
        <end position="314"/>
    </location>
</feature>
<feature type="binding site" evidence="7">
    <location>
        <position position="135"/>
    </location>
    <ligand>
        <name>carbamoyl phosphate</name>
        <dbReference type="ChEBI" id="CHEBI:58228"/>
    </ligand>
</feature>
<dbReference type="Pfam" id="PF02729">
    <property type="entry name" value="OTCace_N"/>
    <property type="match status" value="1"/>
</dbReference>
<feature type="domain" description="Aspartate/ornithine carbamoyltransferase carbamoyl-P binding" evidence="9">
    <location>
        <begin position="7"/>
        <end position="147"/>
    </location>
</feature>
<dbReference type="InterPro" id="IPR006131">
    <property type="entry name" value="Asp_carbamoyltransf_Asp/Orn-bd"/>
</dbReference>
<dbReference type="SMR" id="A0AAW7XCG4"/>
<dbReference type="GO" id="GO:0006520">
    <property type="term" value="P:amino acid metabolic process"/>
    <property type="evidence" value="ECO:0007669"/>
    <property type="project" value="InterPro"/>
</dbReference>
<dbReference type="InterPro" id="IPR006132">
    <property type="entry name" value="Asp/Orn_carbamoyltranf_P-bd"/>
</dbReference>
<dbReference type="AlphaFoldDB" id="A0AAW7XCG4"/>
<dbReference type="SUPFAM" id="SSF53671">
    <property type="entry name" value="Aspartate/ornithine carbamoyltransferase"/>
    <property type="match status" value="1"/>
</dbReference>
<evidence type="ECO:0000313" key="11">
    <source>
        <dbReference type="Proteomes" id="UP001169760"/>
    </source>
</evidence>
<feature type="binding site" evidence="7">
    <location>
        <position position="234"/>
    </location>
    <ligand>
        <name>L-aspartate</name>
        <dbReference type="ChEBI" id="CHEBI:29991"/>
    </ligand>
</feature>
<feature type="binding site" evidence="7">
    <location>
        <position position="58"/>
    </location>
    <ligand>
        <name>carbamoyl phosphate</name>
        <dbReference type="ChEBI" id="CHEBI:58228"/>
    </ligand>
</feature>
<dbReference type="Pfam" id="PF00185">
    <property type="entry name" value="OTCace"/>
    <property type="match status" value="1"/>
</dbReference>
<evidence type="ECO:0000256" key="3">
    <source>
        <dbReference type="ARBA" id="ARBA00022679"/>
    </source>
</evidence>
<name>A0AAW7XCG4_9GAMM</name>
<evidence type="ECO:0000256" key="1">
    <source>
        <dbReference type="ARBA" id="ARBA00004852"/>
    </source>
</evidence>
<dbReference type="PRINTS" id="PR00100">
    <property type="entry name" value="AOTCASE"/>
</dbReference>
<dbReference type="InterPro" id="IPR002082">
    <property type="entry name" value="Asp_carbamoyltransf"/>
</dbReference>
<dbReference type="NCBIfam" id="TIGR00670">
    <property type="entry name" value="asp_carb_tr"/>
    <property type="match status" value="1"/>
</dbReference>
<dbReference type="GO" id="GO:0044205">
    <property type="term" value="P:'de novo' UMP biosynthetic process"/>
    <property type="evidence" value="ECO:0007669"/>
    <property type="project" value="UniProtKB-UniRule"/>
</dbReference>
<feature type="binding site" evidence="7">
    <location>
        <position position="57"/>
    </location>
    <ligand>
        <name>carbamoyl phosphate</name>
        <dbReference type="ChEBI" id="CHEBI:58228"/>
    </ligand>
</feature>
<comment type="subunit">
    <text evidence="7">Heterododecamer (2C3:3R2) of six catalytic PyrB chains organized as two trimers (C3), and six regulatory PyrI chains organized as three dimers (R2).</text>
</comment>
<evidence type="ECO:0000259" key="9">
    <source>
        <dbReference type="Pfam" id="PF02729"/>
    </source>
</evidence>
<dbReference type="PANTHER" id="PTHR45753:SF6">
    <property type="entry name" value="ASPARTATE CARBAMOYLTRANSFERASE"/>
    <property type="match status" value="1"/>
</dbReference>
<organism evidence="10 11">
    <name type="scientific">Saccharophagus degradans</name>
    <dbReference type="NCBI Taxonomy" id="86304"/>
    <lineage>
        <taxon>Bacteria</taxon>
        <taxon>Pseudomonadati</taxon>
        <taxon>Pseudomonadota</taxon>
        <taxon>Gammaproteobacteria</taxon>
        <taxon>Cellvibrionales</taxon>
        <taxon>Cellvibrionaceae</taxon>
        <taxon>Saccharophagus</taxon>
    </lineage>
</organism>
<keyword evidence="4 7" id="KW-0665">Pyrimidine biosynthesis</keyword>
<feature type="binding site" evidence="7">
    <location>
        <position position="275"/>
    </location>
    <ligand>
        <name>carbamoyl phosphate</name>
        <dbReference type="ChEBI" id="CHEBI:58228"/>
    </ligand>
</feature>
<dbReference type="EMBL" id="JAUOPB010000015">
    <property type="protein sequence ID" value="MDO6424552.1"/>
    <property type="molecule type" value="Genomic_DNA"/>
</dbReference>
<evidence type="ECO:0000313" key="10">
    <source>
        <dbReference type="EMBL" id="MDO6424552.1"/>
    </source>
</evidence>
<comment type="catalytic activity">
    <reaction evidence="6 7">
        <text>carbamoyl phosphate + L-aspartate = N-carbamoyl-L-aspartate + phosphate + H(+)</text>
        <dbReference type="Rhea" id="RHEA:20013"/>
        <dbReference type="ChEBI" id="CHEBI:15378"/>
        <dbReference type="ChEBI" id="CHEBI:29991"/>
        <dbReference type="ChEBI" id="CHEBI:32814"/>
        <dbReference type="ChEBI" id="CHEBI:43474"/>
        <dbReference type="ChEBI" id="CHEBI:58228"/>
        <dbReference type="EC" id="2.1.3.2"/>
    </reaction>
</comment>
<dbReference type="GeneID" id="98614049"/>
<gene>
    <name evidence="7" type="primary">pyrB</name>
    <name evidence="10" type="ORF">Q4521_18840</name>
</gene>
<feature type="binding site" evidence="7">
    <location>
        <position position="274"/>
    </location>
    <ligand>
        <name>carbamoyl phosphate</name>
        <dbReference type="ChEBI" id="CHEBI:58228"/>
    </ligand>
</feature>
<dbReference type="GO" id="GO:0005829">
    <property type="term" value="C:cytosol"/>
    <property type="evidence" value="ECO:0007669"/>
    <property type="project" value="TreeGrafter"/>
</dbReference>
<dbReference type="RefSeq" id="WP_011468862.1">
    <property type="nucleotide sequence ID" value="NZ_JAUOPB010000015.1"/>
</dbReference>
<accession>A0AAW7XCG4</accession>
<dbReference type="EC" id="2.1.3.2" evidence="7"/>
<sequence>MKFSGSHILSVEQFERADIERIFAVADSMEPYALRQKVTRVLEGAILGNMFFEPSTRTRVSFGCAFNLLGGEVRETTGFKSSAIAKGESLYDTARVLSGYSDVICMRHPQEGSVAEFAQASRVPVINGGDGANEHPSQALLDLYTIQKELRDKGRSLDGLRIAMIGDLKHGRTVHSLMRLLGLFANLQVVLVSPEELAMPEEYVELLRGLGHRVDVSSDLANSIGHVDIVYSTRIQEERFGSKEEADLYRGRFRLNQAIYTQFCEPNTVIMHPLPRDSRSDANELDNDLNQNPNLAIFRQTDNGILVRMALFALILDVADQVDKFSRPVNWYHSRTF</sequence>
<proteinExistence type="inferred from homology"/>
<dbReference type="GO" id="GO:0004070">
    <property type="term" value="F:aspartate carbamoyltransferase activity"/>
    <property type="evidence" value="ECO:0007669"/>
    <property type="project" value="UniProtKB-UniRule"/>
</dbReference>
<feature type="binding site" evidence="7">
    <location>
        <position position="138"/>
    </location>
    <ligand>
        <name>carbamoyl phosphate</name>
        <dbReference type="ChEBI" id="CHEBI:58228"/>
    </ligand>
</feature>
<dbReference type="GO" id="GO:0016597">
    <property type="term" value="F:amino acid binding"/>
    <property type="evidence" value="ECO:0007669"/>
    <property type="project" value="InterPro"/>
</dbReference>